<gene>
    <name evidence="1" type="ORF">P168DRAFT_286137</name>
</gene>
<accession>A0A2I1DDN3</accession>
<proteinExistence type="predicted"/>
<dbReference type="AlphaFoldDB" id="A0A2I1DDN3"/>
<evidence type="ECO:0000313" key="2">
    <source>
        <dbReference type="Proteomes" id="UP000234254"/>
    </source>
</evidence>
<dbReference type="GeneID" id="36543808"/>
<reference evidence="1" key="1">
    <citation type="submission" date="2016-12" db="EMBL/GenBank/DDBJ databases">
        <title>The genomes of Aspergillus section Nigri reveals drivers in fungal speciation.</title>
        <authorList>
            <consortium name="DOE Joint Genome Institute"/>
            <person name="Vesth T.C."/>
            <person name="Nybo J."/>
            <person name="Theobald S."/>
            <person name="Brandl J."/>
            <person name="Frisvad J.C."/>
            <person name="Nielsen K.F."/>
            <person name="Lyhne E.K."/>
            <person name="Kogle M.E."/>
            <person name="Kuo A."/>
            <person name="Riley R."/>
            <person name="Clum A."/>
            <person name="Nolan M."/>
            <person name="Lipzen A."/>
            <person name="Salamov A."/>
            <person name="Henrissat B."/>
            <person name="Wiebenga A."/>
            <person name="De vries R.P."/>
            <person name="Grigoriev I.V."/>
            <person name="Mortensen U.H."/>
            <person name="Andersen M.R."/>
            <person name="Baker S.E."/>
        </authorList>
    </citation>
    <scope>NUCLEOTIDE SEQUENCE</scope>
    <source>
        <strain evidence="1">IBT 28561</strain>
    </source>
</reference>
<dbReference type="VEuPathDB" id="FungiDB:P168DRAFT_286137"/>
<protein>
    <submittedName>
        <fullName evidence="1">Uncharacterized protein</fullName>
    </submittedName>
</protein>
<dbReference type="Proteomes" id="UP000234254">
    <property type="component" value="Unassembled WGS sequence"/>
</dbReference>
<organism evidence="1 2">
    <name type="scientific">Aspergillus campestris (strain IBT 28561)</name>
    <dbReference type="NCBI Taxonomy" id="1392248"/>
    <lineage>
        <taxon>Eukaryota</taxon>
        <taxon>Fungi</taxon>
        <taxon>Dikarya</taxon>
        <taxon>Ascomycota</taxon>
        <taxon>Pezizomycotina</taxon>
        <taxon>Eurotiomycetes</taxon>
        <taxon>Eurotiomycetidae</taxon>
        <taxon>Eurotiales</taxon>
        <taxon>Aspergillaceae</taxon>
        <taxon>Aspergillus</taxon>
        <taxon>Aspergillus subgen. Circumdati</taxon>
    </lineage>
</organism>
<name>A0A2I1DDN3_ASPC2</name>
<keyword evidence="2" id="KW-1185">Reference proteome</keyword>
<dbReference type="RefSeq" id="XP_024696569.1">
    <property type="nucleotide sequence ID" value="XM_024836284.1"/>
</dbReference>
<sequence>MGSRRREKERDLYSWPHNVLTVSDVPPPYKEARESLLLRNRKTPVSYNEDQKIRHGSPVRRGAALESQPINLPINLYTILEERDSSMAEIHPALRCPCRGHEADSLETALASKSIASLPTKEAGLQQLECAIDPLEKMSTCTSCLKKRHNCDTLFFLCKGILHRCKEYHEFLIAMLDIKDHQPILNVLYPLATDQERASLLCRMAYVQFKRLHAVLSAITKNLKDQAAFDTDAWWSMRNYAYKLSVDTAALSSRTVCVDLYE</sequence>
<evidence type="ECO:0000313" key="1">
    <source>
        <dbReference type="EMBL" id="PKY07975.1"/>
    </source>
</evidence>
<dbReference type="OrthoDB" id="4497351at2759"/>
<dbReference type="EMBL" id="MSFM01000001">
    <property type="protein sequence ID" value="PKY07975.1"/>
    <property type="molecule type" value="Genomic_DNA"/>
</dbReference>
<comment type="caution">
    <text evidence="1">The sequence shown here is derived from an EMBL/GenBank/DDBJ whole genome shotgun (WGS) entry which is preliminary data.</text>
</comment>